<evidence type="ECO:0000256" key="4">
    <source>
        <dbReference type="ARBA" id="ARBA00023295"/>
    </source>
</evidence>
<proteinExistence type="inferred from homology"/>
<evidence type="ECO:0000256" key="3">
    <source>
        <dbReference type="ARBA" id="ARBA00022801"/>
    </source>
</evidence>
<comment type="similarity">
    <text evidence="5">Belongs to the glycosyl hydrolase 5 (cellulase A) family.</text>
</comment>
<dbReference type="AlphaFoldDB" id="A0A1M6S0V5"/>
<accession>A0A1M6S0V5</accession>
<dbReference type="Proteomes" id="UP000184474">
    <property type="component" value="Unassembled WGS sequence"/>
</dbReference>
<dbReference type="GO" id="GO:0000272">
    <property type="term" value="P:polysaccharide catabolic process"/>
    <property type="evidence" value="ECO:0007669"/>
    <property type="project" value="InterPro"/>
</dbReference>
<dbReference type="InterPro" id="IPR013783">
    <property type="entry name" value="Ig-like_fold"/>
</dbReference>
<protein>
    <recommendedName>
        <fullName evidence="2">mannan endo-1,4-beta-mannosidase</fullName>
        <ecNumber evidence="2">3.2.1.78</ecNumber>
    </recommendedName>
</protein>
<organism evidence="7 8">
    <name type="scientific">Reichenbachiella agariperforans</name>
    <dbReference type="NCBI Taxonomy" id="156994"/>
    <lineage>
        <taxon>Bacteria</taxon>
        <taxon>Pseudomonadati</taxon>
        <taxon>Bacteroidota</taxon>
        <taxon>Cytophagia</taxon>
        <taxon>Cytophagales</taxon>
        <taxon>Reichenbachiellaceae</taxon>
        <taxon>Reichenbachiella</taxon>
    </lineage>
</organism>
<evidence type="ECO:0000256" key="1">
    <source>
        <dbReference type="ARBA" id="ARBA00001678"/>
    </source>
</evidence>
<evidence type="ECO:0000313" key="8">
    <source>
        <dbReference type="Proteomes" id="UP000184474"/>
    </source>
</evidence>
<evidence type="ECO:0000256" key="2">
    <source>
        <dbReference type="ARBA" id="ARBA00012706"/>
    </source>
</evidence>
<dbReference type="InterPro" id="IPR017853">
    <property type="entry name" value="GH"/>
</dbReference>
<dbReference type="STRING" id="156994.SAMN04488028_104360"/>
<sequence>MKRWRKILLISLVMVSMVLLQGCPGGGLIDSYRLISGDIKQYEKAEFEIIVNTQYVNAYDQDEVMLDMILTTPLGEDLILPCYFERNSGEQQSLWKARFAAAEVGSYSYYFKLTQADMSLSSAKSTFEVSGSSSDGFLHVNDFWTLKFDSGKPFRGIGENVGWESRNYENPKHTYDYLLPTLSENGANFFRTWMCAWDLPIEWPKVSKHTDRYTDSDAYFHPQGIQRMDELVDMIDSLDLYMMLAMNTHGPLIDGGGWENYRYNTANGGPAETPTDFFTNEDARKMSKNKFRFLVARWGYSTHIGAWEFFNEIDNSVFTRTPHDSIRIPHEHVTAWHEEMSNYIKSIDPYGHIVTTSVSHREIDGMFDVKNIDIAQRHIYKKTEQIPALTNQYAEEYGKPFVWGEFGYEWDWNLDFSTIAEESDYDYKRGLWYGLFNPTPILPMTWWWEFFDDRNMTPYFQSVRMISDMMLAAGDGAFKPVAVASIGLEAYSVKCGEKIFVGVLNSQTERLQSDLVMDLRVGSYDIKRFNPDDRSFITNGSIAAGESGLVIPKVSLQSWDEMIYILTPKK</sequence>
<keyword evidence="8" id="KW-1185">Reference proteome</keyword>
<dbReference type="InterPro" id="IPR045053">
    <property type="entry name" value="MAN-like"/>
</dbReference>
<feature type="domain" description="Glycoside hydrolase family 5" evidence="6">
    <location>
        <begin position="166"/>
        <end position="407"/>
    </location>
</feature>
<dbReference type="PANTHER" id="PTHR31451">
    <property type="match status" value="1"/>
</dbReference>
<comment type="catalytic activity">
    <reaction evidence="1">
        <text>Random hydrolysis of (1-&gt;4)-beta-D-mannosidic linkages in mannans, galactomannans and glucomannans.</text>
        <dbReference type="EC" id="3.2.1.78"/>
    </reaction>
</comment>
<evidence type="ECO:0000256" key="5">
    <source>
        <dbReference type="RuleBase" id="RU361153"/>
    </source>
</evidence>
<dbReference type="InterPro" id="IPR001547">
    <property type="entry name" value="Glyco_hydro_5"/>
</dbReference>
<keyword evidence="3 5" id="KW-0378">Hydrolase</keyword>
<gene>
    <name evidence="7" type="ORF">SAMN04488028_104360</name>
</gene>
<dbReference type="Pfam" id="PF00150">
    <property type="entry name" value="Cellulase"/>
    <property type="match status" value="1"/>
</dbReference>
<keyword evidence="4 5" id="KW-0326">Glycosidase</keyword>
<dbReference type="Gene3D" id="2.60.40.10">
    <property type="entry name" value="Immunoglobulins"/>
    <property type="match status" value="1"/>
</dbReference>
<reference evidence="8" key="1">
    <citation type="submission" date="2016-11" db="EMBL/GenBank/DDBJ databases">
        <authorList>
            <person name="Varghese N."/>
            <person name="Submissions S."/>
        </authorList>
    </citation>
    <scope>NUCLEOTIDE SEQUENCE [LARGE SCALE GENOMIC DNA]</scope>
    <source>
        <strain evidence="8">DSM 26134</strain>
    </source>
</reference>
<dbReference type="PROSITE" id="PS51257">
    <property type="entry name" value="PROKAR_LIPOPROTEIN"/>
    <property type="match status" value="1"/>
</dbReference>
<dbReference type="SUPFAM" id="SSF51445">
    <property type="entry name" value="(Trans)glycosidases"/>
    <property type="match status" value="1"/>
</dbReference>
<evidence type="ECO:0000313" key="7">
    <source>
        <dbReference type="EMBL" id="SHK38290.1"/>
    </source>
</evidence>
<dbReference type="Gene3D" id="3.20.20.80">
    <property type="entry name" value="Glycosidases"/>
    <property type="match status" value="1"/>
</dbReference>
<evidence type="ECO:0000259" key="6">
    <source>
        <dbReference type="Pfam" id="PF00150"/>
    </source>
</evidence>
<dbReference type="EC" id="3.2.1.78" evidence="2"/>
<dbReference type="GO" id="GO:0004553">
    <property type="term" value="F:hydrolase activity, hydrolyzing O-glycosyl compounds"/>
    <property type="evidence" value="ECO:0007669"/>
    <property type="project" value="InterPro"/>
</dbReference>
<dbReference type="EMBL" id="FRAA01000004">
    <property type="protein sequence ID" value="SHK38290.1"/>
    <property type="molecule type" value="Genomic_DNA"/>
</dbReference>
<name>A0A1M6S0V5_REIAG</name>